<evidence type="ECO:0000313" key="4">
    <source>
        <dbReference type="Proteomes" id="UP000070134"/>
    </source>
</evidence>
<accession>A0A126ZXR2</accession>
<sequence length="364" mass="36835">MNATRNWGPSTWVGASIVALLLLLTFFTPISFVWVFFLFGTTLVTALYALITGRHSWLRFGGRKVAAIGVAASIVVGFTSMAAAAATMPVPAAVKASRSDTAPQATSSATASPALSQTTQLSPSPTPTPQSSTAEPSTTASSAVTTSPSAAPQVAYSAAVRAAGGAVLPDKATTPGATNPAVTQSTIGATICVTGWTAQVRPPEEYTSNLKVSQLAGGYTYSGGTNPADYEEDHLIPLELGGAPSDIHNLWPEPSNLTSGGAKSKDELENKLHELVCAGTLGLGTAQQAIASDWWAAYGTYVVAPAAPAPAAPAPAVPAPAAPVPAPAGGPAGATALCVDGTYSYSAHHSGTCSHHHGVAVWYK</sequence>
<evidence type="ECO:0000256" key="2">
    <source>
        <dbReference type="SAM" id="Phobius"/>
    </source>
</evidence>
<feature type="transmembrane region" description="Helical" evidence="2">
    <location>
        <begin position="7"/>
        <end position="27"/>
    </location>
</feature>
<keyword evidence="2" id="KW-0472">Membrane</keyword>
<dbReference type="Pfam" id="PF12587">
    <property type="entry name" value="DUF3761"/>
    <property type="match status" value="1"/>
</dbReference>
<evidence type="ECO:0000256" key="1">
    <source>
        <dbReference type="SAM" id="MobiDB-lite"/>
    </source>
</evidence>
<dbReference type="InterPro" id="IPR022236">
    <property type="entry name" value="DUF3761"/>
</dbReference>
<feature type="region of interest" description="Disordered" evidence="1">
    <location>
        <begin position="99"/>
        <end position="148"/>
    </location>
</feature>
<evidence type="ECO:0008006" key="5">
    <source>
        <dbReference type="Google" id="ProtNLM"/>
    </source>
</evidence>
<proteinExistence type="predicted"/>
<dbReference type="AlphaFoldDB" id="A0A126ZXR2"/>
<gene>
    <name evidence="3" type="ORF">SA2016_1278</name>
</gene>
<protein>
    <recommendedName>
        <fullName evidence="5">DUF3761 domain-containing protein</fullName>
    </recommendedName>
</protein>
<dbReference type="STRING" id="37927.SA2016_1278"/>
<organism evidence="3 4">
    <name type="scientific">Sinomonas atrocyanea</name>
    <dbReference type="NCBI Taxonomy" id="37927"/>
    <lineage>
        <taxon>Bacteria</taxon>
        <taxon>Bacillati</taxon>
        <taxon>Actinomycetota</taxon>
        <taxon>Actinomycetes</taxon>
        <taxon>Micrococcales</taxon>
        <taxon>Micrococcaceae</taxon>
        <taxon>Sinomonas</taxon>
    </lineage>
</organism>
<feature type="transmembrane region" description="Helical" evidence="2">
    <location>
        <begin position="65"/>
        <end position="88"/>
    </location>
</feature>
<keyword evidence="4" id="KW-1185">Reference proteome</keyword>
<keyword evidence="2" id="KW-1133">Transmembrane helix</keyword>
<dbReference type="Proteomes" id="UP000070134">
    <property type="component" value="Chromosome"/>
</dbReference>
<reference evidence="3 4" key="1">
    <citation type="submission" date="2016-02" db="EMBL/GenBank/DDBJ databases">
        <title>Complete genome of Sinomonas atrocyanea KCTC 3377.</title>
        <authorList>
            <person name="Kim K.M."/>
        </authorList>
    </citation>
    <scope>NUCLEOTIDE SEQUENCE [LARGE SCALE GENOMIC DNA]</scope>
    <source>
        <strain evidence="3 4">KCTC 3377</strain>
    </source>
</reference>
<keyword evidence="2" id="KW-0812">Transmembrane</keyword>
<evidence type="ECO:0000313" key="3">
    <source>
        <dbReference type="EMBL" id="AMM31958.1"/>
    </source>
</evidence>
<dbReference type="EMBL" id="CP014518">
    <property type="protein sequence ID" value="AMM31958.1"/>
    <property type="molecule type" value="Genomic_DNA"/>
</dbReference>
<name>A0A126ZXR2_9MICC</name>
<dbReference type="KEGG" id="satk:SA2016_1278"/>
<feature type="transmembrane region" description="Helical" evidence="2">
    <location>
        <begin position="33"/>
        <end position="53"/>
    </location>
</feature>